<gene>
    <name evidence="2" type="ORF">HNR00_004195</name>
</gene>
<name>A0A840ZRG6_9HYPH</name>
<keyword evidence="3" id="KW-1185">Reference proteome</keyword>
<keyword evidence="1" id="KW-0732">Signal</keyword>
<protein>
    <submittedName>
        <fullName evidence="2">Uncharacterized protein</fullName>
    </submittedName>
</protein>
<dbReference type="EMBL" id="JACHOP010000023">
    <property type="protein sequence ID" value="MBB5759461.1"/>
    <property type="molecule type" value="Genomic_DNA"/>
</dbReference>
<feature type="signal peptide" evidence="1">
    <location>
        <begin position="1"/>
        <end position="25"/>
    </location>
</feature>
<comment type="caution">
    <text evidence="2">The sequence shown here is derived from an EMBL/GenBank/DDBJ whole genome shotgun (WGS) entry which is preliminary data.</text>
</comment>
<evidence type="ECO:0000313" key="2">
    <source>
        <dbReference type="EMBL" id="MBB5759461.1"/>
    </source>
</evidence>
<feature type="chain" id="PRO_5032886085" evidence="1">
    <location>
        <begin position="26"/>
        <end position="134"/>
    </location>
</feature>
<accession>A0A840ZRG6</accession>
<organism evidence="2 3">
    <name type="scientific">Methylorubrum rhodinum</name>
    <dbReference type="NCBI Taxonomy" id="29428"/>
    <lineage>
        <taxon>Bacteria</taxon>
        <taxon>Pseudomonadati</taxon>
        <taxon>Pseudomonadota</taxon>
        <taxon>Alphaproteobacteria</taxon>
        <taxon>Hyphomicrobiales</taxon>
        <taxon>Methylobacteriaceae</taxon>
        <taxon>Methylorubrum</taxon>
    </lineage>
</organism>
<evidence type="ECO:0000313" key="3">
    <source>
        <dbReference type="Proteomes" id="UP000583454"/>
    </source>
</evidence>
<reference evidence="2 3" key="1">
    <citation type="submission" date="2020-08" db="EMBL/GenBank/DDBJ databases">
        <title>Genomic Encyclopedia of Type Strains, Phase IV (KMG-IV): sequencing the most valuable type-strain genomes for metagenomic binning, comparative biology and taxonomic classification.</title>
        <authorList>
            <person name="Goeker M."/>
        </authorList>
    </citation>
    <scope>NUCLEOTIDE SEQUENCE [LARGE SCALE GENOMIC DNA]</scope>
    <source>
        <strain evidence="2 3">DSM 2163</strain>
    </source>
</reference>
<proteinExistence type="predicted"/>
<dbReference type="RefSeq" id="WP_183572577.1">
    <property type="nucleotide sequence ID" value="NZ_JACHOP010000023.1"/>
</dbReference>
<sequence length="134" mass="13591">MARFSSLFRAVPVGAATLITLGVLAAPTGASAGFKIPACSPNCLGPSKPVKPFIVSSYGTKFKYKPGHKIGGGWVHKHGGGWGYGAAALGGIAVGLVAAGAASANAYAGDCALVRREAVDEDGTVYIRRVRVCE</sequence>
<dbReference type="Proteomes" id="UP000583454">
    <property type="component" value="Unassembled WGS sequence"/>
</dbReference>
<dbReference type="AlphaFoldDB" id="A0A840ZRG6"/>
<evidence type="ECO:0000256" key="1">
    <source>
        <dbReference type="SAM" id="SignalP"/>
    </source>
</evidence>